<feature type="region of interest" description="Disordered" evidence="2">
    <location>
        <begin position="482"/>
        <end position="513"/>
    </location>
</feature>
<organism evidence="4 5">
    <name type="scientific">Leishmania martiniquensis</name>
    <dbReference type="NCBI Taxonomy" id="1580590"/>
    <lineage>
        <taxon>Eukaryota</taxon>
        <taxon>Discoba</taxon>
        <taxon>Euglenozoa</taxon>
        <taxon>Kinetoplastea</taxon>
        <taxon>Metakinetoplastina</taxon>
        <taxon>Trypanosomatida</taxon>
        <taxon>Trypanosomatidae</taxon>
        <taxon>Leishmaniinae</taxon>
        <taxon>Leishmania</taxon>
    </lineage>
</organism>
<proteinExistence type="predicted"/>
<comment type="caution">
    <text evidence="4">The sequence shown here is derived from an EMBL/GenBank/DDBJ whole genome shotgun (WGS) entry which is preliminary data.</text>
</comment>
<dbReference type="Gene3D" id="3.30.40.10">
    <property type="entry name" value="Zinc/RING finger domain, C3HC4 (zinc finger)"/>
    <property type="match status" value="1"/>
</dbReference>
<dbReference type="SUPFAM" id="SSF57850">
    <property type="entry name" value="RING/U-box"/>
    <property type="match status" value="1"/>
</dbReference>
<dbReference type="KEGG" id="lmat:92515485"/>
<evidence type="ECO:0000259" key="3">
    <source>
        <dbReference type="PROSITE" id="PS50089"/>
    </source>
</evidence>
<keyword evidence="1" id="KW-0863">Zinc-finger</keyword>
<feature type="domain" description="RING-type" evidence="3">
    <location>
        <begin position="900"/>
        <end position="952"/>
    </location>
</feature>
<sequence length="1064" mass="114172">MNFAEAFQEAVGEISYTGDELINAVQAARALLASLPDDSRLEQEQRFRRQNRRRAGEVIDISFLESALFGGGMEHNDGEGAHASHTTVADEGAASNTGATSAVGEVAAPVSQLSMDMTLPSATAADWVDDDDGGNRLGSATLPADPAAHFAASRGSNREGSGFVSPASFPGRNSLLQSEAASSCHASGAAAKAHGRRRRHRRTSSEKRRRRSPQRLSGCDAPHTSSASDTTVSSSSDEDAETKERVRQLELYDQSPSAWLRHLICVGAKLFTEQIENYFHAMHTLAYYMALRRKRVEQRSEYLRSLASREGSGGAAAPIDDAASRADLHACCRMSETAAATACEQGAATAVEGVTNGKTNSDDDDEEDDGEVVEGFFVSREVKQGIRVGMPDNAFRLRDSVNNFFFSCYASVIIQGSVSLAQIKQAAAEIVRICRGVLTWPRYPLNLRAQWAEDREEQFRQFLSKWLGEANGHLVTLMTVPPESPATATRHPGAPGEDDTDNSTTARSSPSAADFASAVADEGSFLHESVDDSDDTSDRGKALQQRVFLGPQTRGEDAIAMAYEFVRSSAPCSTPLARLVADTVPGKGVDTLLPCIEQPERRTFNDGFCRLAPFLSRNELELIAESMQLPLTEMPAVDEDDGGSDNQQALREAEKAIVKKWASPTYDPRGGELTVLINPTNAFRLQLSNPIIFSLGGVQCDMCCVTERRVSFQAVLDSGVRSEVVLEYEGCIGYDVCVACSCYYYKSSEMRLLRAVHPASDVRAPFSFGRFSKVNVHSVRAFACAEGEGEMTVEVVMGVSPYGVMPIGWLLPVDQLAELSLACPTLNEETELTAELHAGLPAPPRDWKQRCSVVNISSVSFEMNRSGDTDAQASGRVGASRQGLSSGAGNDPLIDETDVCPICLQLLLSPLPVLRTLCGHCFHVECIGSHYHYKPAVVDGEVNENNGCPVCRCSEYMPPLTDADAMMRTNVYKLVLQVPAGEVAKGHGARALEWGGGCAIAVGTILTDDGAYHNATNIASCEAFYGVTPGFTFTGDAAAGSEERAAAATDPPCSGCSSDVGEGG</sequence>
<evidence type="ECO:0000313" key="5">
    <source>
        <dbReference type="Proteomes" id="UP000673552"/>
    </source>
</evidence>
<gene>
    <name evidence="4" type="ORF">LSCM1_05519</name>
</gene>
<keyword evidence="1" id="KW-0479">Metal-binding</keyword>
<dbReference type="Pfam" id="PF13639">
    <property type="entry name" value="zf-RING_2"/>
    <property type="match status" value="1"/>
</dbReference>
<feature type="region of interest" description="Disordered" evidence="2">
    <location>
        <begin position="865"/>
        <end position="889"/>
    </location>
</feature>
<dbReference type="CDD" id="cd16448">
    <property type="entry name" value="RING-H2"/>
    <property type="match status" value="1"/>
</dbReference>
<evidence type="ECO:0000256" key="2">
    <source>
        <dbReference type="SAM" id="MobiDB-lite"/>
    </source>
</evidence>
<dbReference type="InterPro" id="IPR001841">
    <property type="entry name" value="Znf_RING"/>
</dbReference>
<dbReference type="RefSeq" id="XP_067179608.1">
    <property type="nucleotide sequence ID" value="XM_067322973.1"/>
</dbReference>
<feature type="compositionally biased region" description="Low complexity" evidence="2">
    <location>
        <begin position="224"/>
        <end position="235"/>
    </location>
</feature>
<dbReference type="GeneID" id="92515485"/>
<accession>A0A836GUD4</accession>
<feature type="compositionally biased region" description="Low complexity" evidence="2">
    <location>
        <begin position="178"/>
        <end position="192"/>
    </location>
</feature>
<dbReference type="OrthoDB" id="8062037at2759"/>
<protein>
    <recommendedName>
        <fullName evidence="3">RING-type domain-containing protein</fullName>
    </recommendedName>
</protein>
<feature type="region of interest" description="Disordered" evidence="2">
    <location>
        <begin position="74"/>
        <end position="98"/>
    </location>
</feature>
<feature type="compositionally biased region" description="Basic residues" evidence="2">
    <location>
        <begin position="193"/>
        <end position="213"/>
    </location>
</feature>
<dbReference type="GO" id="GO:0008270">
    <property type="term" value="F:zinc ion binding"/>
    <property type="evidence" value="ECO:0007669"/>
    <property type="project" value="UniProtKB-KW"/>
</dbReference>
<feature type="compositionally biased region" description="Polar residues" evidence="2">
    <location>
        <begin position="502"/>
        <end position="511"/>
    </location>
</feature>
<dbReference type="PROSITE" id="PS50089">
    <property type="entry name" value="ZF_RING_2"/>
    <property type="match status" value="1"/>
</dbReference>
<dbReference type="SMART" id="SM00184">
    <property type="entry name" value="RING"/>
    <property type="match status" value="1"/>
</dbReference>
<dbReference type="AlphaFoldDB" id="A0A836GUD4"/>
<dbReference type="EMBL" id="JAFEUZ010000017">
    <property type="protein sequence ID" value="KAG5481501.1"/>
    <property type="molecule type" value="Genomic_DNA"/>
</dbReference>
<reference evidence="4 5" key="1">
    <citation type="submission" date="2021-03" db="EMBL/GenBank/DDBJ databases">
        <title>Leishmania (Mundinia) martiniquensis Genome sequencing and assembly.</title>
        <authorList>
            <person name="Almutairi H."/>
            <person name="Gatherer D."/>
        </authorList>
    </citation>
    <scope>NUCLEOTIDE SEQUENCE [LARGE SCALE GENOMIC DNA]</scope>
    <source>
        <strain evidence="4">LSCM1</strain>
    </source>
</reference>
<keyword evidence="1" id="KW-0862">Zinc</keyword>
<name>A0A836GUD4_9TRYP</name>
<dbReference type="InterPro" id="IPR013083">
    <property type="entry name" value="Znf_RING/FYVE/PHD"/>
</dbReference>
<dbReference type="Proteomes" id="UP000673552">
    <property type="component" value="Chromosome 17"/>
</dbReference>
<keyword evidence="5" id="KW-1185">Reference proteome</keyword>
<evidence type="ECO:0000313" key="4">
    <source>
        <dbReference type="EMBL" id="KAG5481501.1"/>
    </source>
</evidence>
<feature type="region of interest" description="Disordered" evidence="2">
    <location>
        <begin position="178"/>
        <end position="242"/>
    </location>
</feature>
<feature type="region of interest" description="Disordered" evidence="2">
    <location>
        <begin position="1042"/>
        <end position="1064"/>
    </location>
</feature>
<evidence type="ECO:0000256" key="1">
    <source>
        <dbReference type="PROSITE-ProRule" id="PRU00175"/>
    </source>
</evidence>